<dbReference type="AlphaFoldDB" id="A0A1S2VPJ1"/>
<keyword evidence="2" id="KW-1185">Reference proteome</keyword>
<evidence type="ECO:0008006" key="3">
    <source>
        <dbReference type="Google" id="ProtNLM"/>
    </source>
</evidence>
<sequence>MKRFIPVLILSVSTLFSQCKKGNEPDTSTANRLELITSTNWQLSQLTDASGKVINPQQTNLTTQVLFGLDFQFRNDNIVRALDRTTKQIVNGGDWKFTSDNTGVDVKVTGFNGIFPIGELSRQKLVLKNKIPVNGIEQEANLEFKPSL</sequence>
<evidence type="ECO:0000313" key="2">
    <source>
        <dbReference type="Proteomes" id="UP000181790"/>
    </source>
</evidence>
<comment type="caution">
    <text evidence="1">The sequence shown here is derived from an EMBL/GenBank/DDBJ whole genome shotgun (WGS) entry which is preliminary data.</text>
</comment>
<gene>
    <name evidence="1" type="ORF">BLX24_00775</name>
</gene>
<accession>A0A1S2VPJ1</accession>
<protein>
    <recommendedName>
        <fullName evidence="3">Lipocalin-like domain-containing protein</fullName>
    </recommendedName>
</protein>
<evidence type="ECO:0000313" key="1">
    <source>
        <dbReference type="EMBL" id="OIN60681.1"/>
    </source>
</evidence>
<dbReference type="EMBL" id="MORL01000001">
    <property type="protein sequence ID" value="OIN60681.1"/>
    <property type="molecule type" value="Genomic_DNA"/>
</dbReference>
<dbReference type="OrthoDB" id="964100at2"/>
<proteinExistence type="predicted"/>
<reference evidence="1 2" key="1">
    <citation type="submission" date="2016-10" db="EMBL/GenBank/DDBJ databases">
        <title>Arsenicibacter rosenii gen. nov., sp. nov., an efficient arsenic-methylating bacterium isolated from an arsenic-contaminated paddy soil.</title>
        <authorList>
            <person name="Huang K."/>
        </authorList>
    </citation>
    <scope>NUCLEOTIDE SEQUENCE [LARGE SCALE GENOMIC DNA]</scope>
    <source>
        <strain evidence="1 2">SM-1</strain>
    </source>
</reference>
<organism evidence="1 2">
    <name type="scientific">Arsenicibacter rosenii</name>
    <dbReference type="NCBI Taxonomy" id="1750698"/>
    <lineage>
        <taxon>Bacteria</taxon>
        <taxon>Pseudomonadati</taxon>
        <taxon>Bacteroidota</taxon>
        <taxon>Cytophagia</taxon>
        <taxon>Cytophagales</taxon>
        <taxon>Spirosomataceae</taxon>
        <taxon>Arsenicibacter</taxon>
    </lineage>
</organism>
<dbReference type="Proteomes" id="UP000181790">
    <property type="component" value="Unassembled WGS sequence"/>
</dbReference>
<dbReference type="RefSeq" id="WP_071501181.1">
    <property type="nucleotide sequence ID" value="NZ_MORL01000001.1"/>
</dbReference>
<name>A0A1S2VPJ1_9BACT</name>